<feature type="region of interest" description="Disordered" evidence="6">
    <location>
        <begin position="878"/>
        <end position="917"/>
    </location>
</feature>
<dbReference type="Gene3D" id="3.40.800.20">
    <property type="entry name" value="Histone deacetylase domain"/>
    <property type="match status" value="2"/>
</dbReference>
<dbReference type="InterPro" id="IPR000286">
    <property type="entry name" value="HDACs"/>
</dbReference>
<accession>A0A1J1HJ16</accession>
<evidence type="ECO:0000256" key="5">
    <source>
        <dbReference type="ARBA" id="ARBA00048287"/>
    </source>
</evidence>
<dbReference type="PANTHER" id="PTHR10625">
    <property type="entry name" value="HISTONE DEACETYLASE HDAC1-RELATED"/>
    <property type="match status" value="1"/>
</dbReference>
<dbReference type="InterPro" id="IPR023696">
    <property type="entry name" value="Ureohydrolase_dom_sf"/>
</dbReference>
<dbReference type="AlphaFoldDB" id="A0A1J1HJ16"/>
<gene>
    <name evidence="8" type="primary">putative Histone deacetylase 6</name>
    <name evidence="8" type="ORF">CLUMA_CG000164</name>
</gene>
<keyword evidence="3" id="KW-0378">Hydrolase</keyword>
<dbReference type="EMBL" id="CVRI01000001">
    <property type="protein sequence ID" value="CRK86273.1"/>
    <property type="molecule type" value="Genomic_DNA"/>
</dbReference>
<dbReference type="GO" id="GO:0040029">
    <property type="term" value="P:epigenetic regulation of gene expression"/>
    <property type="evidence" value="ECO:0007669"/>
    <property type="project" value="TreeGrafter"/>
</dbReference>
<name>A0A1J1HJ16_9DIPT</name>
<dbReference type="InterPro" id="IPR023801">
    <property type="entry name" value="His_deacetylse_dom"/>
</dbReference>
<feature type="non-terminal residue" evidence="8">
    <location>
        <position position="979"/>
    </location>
</feature>
<comment type="subcellular location">
    <subcellularLocation>
        <location evidence="1">Nucleus</location>
    </subcellularLocation>
</comment>
<organism evidence="8 9">
    <name type="scientific">Clunio marinus</name>
    <dbReference type="NCBI Taxonomy" id="568069"/>
    <lineage>
        <taxon>Eukaryota</taxon>
        <taxon>Metazoa</taxon>
        <taxon>Ecdysozoa</taxon>
        <taxon>Arthropoda</taxon>
        <taxon>Hexapoda</taxon>
        <taxon>Insecta</taxon>
        <taxon>Pterygota</taxon>
        <taxon>Neoptera</taxon>
        <taxon>Endopterygota</taxon>
        <taxon>Diptera</taxon>
        <taxon>Nematocera</taxon>
        <taxon>Chironomoidea</taxon>
        <taxon>Chironomidae</taxon>
        <taxon>Clunio</taxon>
    </lineage>
</organism>
<protein>
    <submittedName>
        <fullName evidence="8">CLUMA_CG000164, isoform A</fullName>
    </submittedName>
</protein>
<dbReference type="CDD" id="cd10002">
    <property type="entry name" value="HDAC10_HDAC6-dom1"/>
    <property type="match status" value="1"/>
</dbReference>
<evidence type="ECO:0000313" key="9">
    <source>
        <dbReference type="Proteomes" id="UP000183832"/>
    </source>
</evidence>
<evidence type="ECO:0000256" key="6">
    <source>
        <dbReference type="SAM" id="MobiDB-lite"/>
    </source>
</evidence>
<evidence type="ECO:0000256" key="3">
    <source>
        <dbReference type="ARBA" id="ARBA00022801"/>
    </source>
</evidence>
<dbReference type="SUPFAM" id="SSF52768">
    <property type="entry name" value="Arginase/deacetylase"/>
    <property type="match status" value="2"/>
</dbReference>
<evidence type="ECO:0000256" key="2">
    <source>
        <dbReference type="ARBA" id="ARBA00007738"/>
    </source>
</evidence>
<dbReference type="PANTHER" id="PTHR10625:SF38">
    <property type="entry name" value="HISTONE DEACETYLASE 6, ISOFORM G"/>
    <property type="match status" value="1"/>
</dbReference>
<feature type="compositionally biased region" description="Polar residues" evidence="6">
    <location>
        <begin position="901"/>
        <end position="917"/>
    </location>
</feature>
<proteinExistence type="inferred from homology"/>
<reference evidence="8 9" key="1">
    <citation type="submission" date="2015-04" db="EMBL/GenBank/DDBJ databases">
        <authorList>
            <person name="Syromyatnikov M.Y."/>
            <person name="Popov V.N."/>
        </authorList>
    </citation>
    <scope>NUCLEOTIDE SEQUENCE [LARGE SCALE GENOMIC DNA]</scope>
</reference>
<dbReference type="Pfam" id="PF00850">
    <property type="entry name" value="Hist_deacetyl"/>
    <property type="match status" value="2"/>
</dbReference>
<dbReference type="Proteomes" id="UP000183832">
    <property type="component" value="Unassembled WGS sequence"/>
</dbReference>
<dbReference type="PRINTS" id="PR01270">
    <property type="entry name" value="HDASUPER"/>
</dbReference>
<evidence type="ECO:0000256" key="4">
    <source>
        <dbReference type="ARBA" id="ARBA00023242"/>
    </source>
</evidence>
<comment type="similarity">
    <text evidence="2">Belongs to the histone deacetylase family. HD type 2 subfamily.</text>
</comment>
<keyword evidence="4" id="KW-0539">Nucleus</keyword>
<dbReference type="OrthoDB" id="424012at2759"/>
<dbReference type="FunFam" id="3.40.800.20:FF:000005">
    <property type="entry name" value="histone deacetylase 6"/>
    <property type="match status" value="2"/>
</dbReference>
<evidence type="ECO:0000256" key="1">
    <source>
        <dbReference type="ARBA" id="ARBA00004123"/>
    </source>
</evidence>
<evidence type="ECO:0000259" key="7">
    <source>
        <dbReference type="Pfam" id="PF00850"/>
    </source>
</evidence>
<dbReference type="GO" id="GO:0141221">
    <property type="term" value="F:histone deacetylase activity, hydrolytic mechanism"/>
    <property type="evidence" value="ECO:0007669"/>
    <property type="project" value="UniProtKB-EC"/>
</dbReference>
<evidence type="ECO:0000313" key="8">
    <source>
        <dbReference type="EMBL" id="CRK86273.1"/>
    </source>
</evidence>
<dbReference type="GO" id="GO:0000118">
    <property type="term" value="C:histone deacetylase complex"/>
    <property type="evidence" value="ECO:0007669"/>
    <property type="project" value="TreeGrafter"/>
</dbReference>
<sequence>MQKTVITRKDAQEAKIKTRAMAKGTERKITLSEAKQKSRQRMVKTTADKVNDIYGNALSSMMSIRSETGVVYDESMALHCCLWDKSYPECPERFTSVINRCREMKLIERCKEIKPRLATKSEVLTIHTTDHYNLLESTKNCLNEDLLEEISSNYDAIYIHPTTFNLSLLACGSTIELVDNILDGKVQNGMAIIRPPGHHAMKAEFNGYCFFNNVAVAAQHALDNKSVNKILIVDWDVHHGQGTQRAFYNDPRVVYFSIHRFEHGTFWPNLRESDFDYVGSESGEGTNINVPLNKVGMTNADYLAIFQQLLMPIAVEFQPELILISAGYDAALGCMEGEMEVTPACYAHLLSPLLSLASGRVAVVLEGGYCLESLAEGAALTLKTLLGDPCPRMQPLEVPSVSIQETILNCIYVHRSHWRNLCLQNVYNIEELNNINPQPNLHKVPHESFIGGPSNPIKFETRNCYPIQSETFKKEVAEKLEKLKFFTNLTFPTNRVCFVYDELMMKHENIHESGHPEQPERIKKIFSTFDEYKLLNRMKSIASRIATEEEISLVHSASHIEHMKEIVAGDDLNEAGRRFNSVYFHPSTYECATTAVGSVLQVVDDVLNGESRSGVCVVRPPGHHAESDEPHGFCIFNNVSIATQYALNNYGLKRILIIDWDVHHGQGTQHIFENDPKVLYISIHRYDNGNFFPNSTDANFTEVGEGIGKGFNVNIPWNKKGMGDMEYILTFQSIIMPIAYEFDPELVIVSAGFDACIGDQLGGCKVTPEAYGHLTHWLSALANGKIILCLEGGYNVNSISHSMTLCTKSLLGDPLPMLYVSPRWDGINASALETLKNVIDIQSKFWKCLKFNKKLPDFDVTDTKMDKVDLVKEMETLTINSPSDDGDNDNDKSKQIKSAGIESSNLPGTSGNSADSAENKQTLTEFLKENLEVNCLKVFNEFIKIILFIFKALNNEEMFAIVPLKFCPHLALNQMKLLK</sequence>
<feature type="domain" description="Histone deacetylase" evidence="7">
    <location>
        <begin position="88"/>
        <end position="384"/>
    </location>
</feature>
<keyword evidence="9" id="KW-1185">Reference proteome</keyword>
<comment type="catalytic activity">
    <reaction evidence="5">
        <text>N(6)-acetyl-L-lysyl-[histone] + H2O = L-lysyl-[histone] + acetate</text>
        <dbReference type="Rhea" id="RHEA:58196"/>
        <dbReference type="Rhea" id="RHEA-COMP:9845"/>
        <dbReference type="Rhea" id="RHEA-COMP:11338"/>
        <dbReference type="ChEBI" id="CHEBI:15377"/>
        <dbReference type="ChEBI" id="CHEBI:29969"/>
        <dbReference type="ChEBI" id="CHEBI:30089"/>
        <dbReference type="ChEBI" id="CHEBI:61930"/>
        <dbReference type="EC" id="3.5.1.98"/>
    </reaction>
</comment>
<dbReference type="InterPro" id="IPR037138">
    <property type="entry name" value="His_deacetylse_dom_sf"/>
</dbReference>
<feature type="domain" description="Histone deacetylase" evidence="7">
    <location>
        <begin position="515"/>
        <end position="809"/>
    </location>
</feature>